<name>A0A8X6YQN5_9ARAC</name>
<dbReference type="Proteomes" id="UP000886998">
    <property type="component" value="Unassembled WGS sequence"/>
</dbReference>
<accession>A0A8X6YQN5</accession>
<evidence type="ECO:0000313" key="1">
    <source>
        <dbReference type="EMBL" id="GFY74792.1"/>
    </source>
</evidence>
<keyword evidence="2" id="KW-1185">Reference proteome</keyword>
<dbReference type="EMBL" id="BMAV01020957">
    <property type="protein sequence ID" value="GFY74792.1"/>
    <property type="molecule type" value="Genomic_DNA"/>
</dbReference>
<proteinExistence type="predicted"/>
<sequence length="151" mass="17750">MEENKRVREEISLEISNLPGISQKVCLQNQNMESFDSDTQNWIPEEENMHDRYSCMSRYLMLMSLVNCSAYSRLPFLHNLEDNEFFGIYEVTNLVAMSLFREEFNSILEGRTEVHFDCEMKHAEFLLSRCVLLCLEPTYSRFVLVVALLSN</sequence>
<dbReference type="AlphaFoldDB" id="A0A8X6YQN5"/>
<gene>
    <name evidence="1" type="ORF">TNIN_1651</name>
</gene>
<protein>
    <submittedName>
        <fullName evidence="1">Uncharacterized protein</fullName>
    </submittedName>
</protein>
<reference evidence="1" key="1">
    <citation type="submission" date="2020-08" db="EMBL/GenBank/DDBJ databases">
        <title>Multicomponent nature underlies the extraordinary mechanical properties of spider dragline silk.</title>
        <authorList>
            <person name="Kono N."/>
            <person name="Nakamura H."/>
            <person name="Mori M."/>
            <person name="Yoshida Y."/>
            <person name="Ohtoshi R."/>
            <person name="Malay A.D."/>
            <person name="Moran D.A.P."/>
            <person name="Tomita M."/>
            <person name="Numata K."/>
            <person name="Arakawa K."/>
        </authorList>
    </citation>
    <scope>NUCLEOTIDE SEQUENCE</scope>
</reference>
<comment type="caution">
    <text evidence="1">The sequence shown here is derived from an EMBL/GenBank/DDBJ whole genome shotgun (WGS) entry which is preliminary data.</text>
</comment>
<organism evidence="1 2">
    <name type="scientific">Trichonephila inaurata madagascariensis</name>
    <dbReference type="NCBI Taxonomy" id="2747483"/>
    <lineage>
        <taxon>Eukaryota</taxon>
        <taxon>Metazoa</taxon>
        <taxon>Ecdysozoa</taxon>
        <taxon>Arthropoda</taxon>
        <taxon>Chelicerata</taxon>
        <taxon>Arachnida</taxon>
        <taxon>Araneae</taxon>
        <taxon>Araneomorphae</taxon>
        <taxon>Entelegynae</taxon>
        <taxon>Araneoidea</taxon>
        <taxon>Nephilidae</taxon>
        <taxon>Trichonephila</taxon>
        <taxon>Trichonephila inaurata</taxon>
    </lineage>
</organism>
<evidence type="ECO:0000313" key="2">
    <source>
        <dbReference type="Proteomes" id="UP000886998"/>
    </source>
</evidence>